<keyword evidence="2" id="KW-1185">Reference proteome</keyword>
<evidence type="ECO:0000313" key="2">
    <source>
        <dbReference type="Proteomes" id="UP000323426"/>
    </source>
</evidence>
<dbReference type="AlphaFoldDB" id="A0A5M6DPL3"/>
<name>A0A5M6DPL3_9BACT</name>
<comment type="caution">
    <text evidence="1">The sequence shown here is derived from an EMBL/GenBank/DDBJ whole genome shotgun (WGS) entry which is preliminary data.</text>
</comment>
<accession>A0A5M6DPL3</accession>
<gene>
    <name evidence="1" type="ORF">F0145_02335</name>
</gene>
<reference evidence="1 2" key="1">
    <citation type="submission" date="2019-09" db="EMBL/GenBank/DDBJ databases">
        <title>Genome sequence and assembly of Adhaeribacter sp.</title>
        <authorList>
            <person name="Chhetri G."/>
        </authorList>
    </citation>
    <scope>NUCLEOTIDE SEQUENCE [LARGE SCALE GENOMIC DNA]</scope>
    <source>
        <strain evidence="1 2">DK36</strain>
    </source>
</reference>
<dbReference type="RefSeq" id="WP_150086471.1">
    <property type="nucleotide sequence ID" value="NZ_VWSF01000001.1"/>
</dbReference>
<dbReference type="Proteomes" id="UP000323426">
    <property type="component" value="Unassembled WGS sequence"/>
</dbReference>
<proteinExistence type="predicted"/>
<organism evidence="1 2">
    <name type="scientific">Adhaeribacter rhizoryzae</name>
    <dbReference type="NCBI Taxonomy" id="2607907"/>
    <lineage>
        <taxon>Bacteria</taxon>
        <taxon>Pseudomonadati</taxon>
        <taxon>Bacteroidota</taxon>
        <taxon>Cytophagia</taxon>
        <taxon>Cytophagales</taxon>
        <taxon>Hymenobacteraceae</taxon>
        <taxon>Adhaeribacter</taxon>
    </lineage>
</organism>
<dbReference type="EMBL" id="VWSF01000001">
    <property type="protein sequence ID" value="KAA5549447.1"/>
    <property type="molecule type" value="Genomic_DNA"/>
</dbReference>
<evidence type="ECO:0000313" key="1">
    <source>
        <dbReference type="EMBL" id="KAA5549447.1"/>
    </source>
</evidence>
<sequence length="142" mass="16291">MEAKALYELFEQNLNIILEVLRGDVEIQRTPFQTSLPLEIKILCTVLNTTGENFGVKADDLNAVSEFHDLYVHQKDHASRAMQKILNDKRSYMKTPEGTVLVKELLIRRLEYFNEAARVLNVMATQKTLGSPLQYNYTGTKK</sequence>
<protein>
    <submittedName>
        <fullName evidence="1">Uncharacterized protein</fullName>
    </submittedName>
</protein>